<gene>
    <name evidence="1" type="ORF">T440DRAFT_516050</name>
</gene>
<sequence length="247" mass="27942">MSSAAQANGHVHDIYNCNYDVVNRPEQERAFEQLRNTDIFRRWEAHMRSCAQRMPIVTTIGCFGLGQMEDSHLANEPRFNNYLWHKLAWYTRQIFLEVQYPEFQPGSNTVPCPIIINAFDSKYCDRCVSVIYHIFDIVQMDENIVELSASPGGFIIGRGRGFRAIQLVKPMLPEYSVTGMMCEKLAEPDFRNGHGSGNTIYAKLNTWMKNNQEFNLILNDTGATGAAGESISVFGEVGLYLAKRPGA</sequence>
<evidence type="ECO:0000313" key="2">
    <source>
        <dbReference type="Proteomes" id="UP000799423"/>
    </source>
</evidence>
<name>A0A6A7BB48_9PLEO</name>
<dbReference type="Proteomes" id="UP000799423">
    <property type="component" value="Unassembled WGS sequence"/>
</dbReference>
<dbReference type="EMBL" id="MU006297">
    <property type="protein sequence ID" value="KAF2852741.1"/>
    <property type="molecule type" value="Genomic_DNA"/>
</dbReference>
<accession>A0A6A7BB48</accession>
<protein>
    <submittedName>
        <fullName evidence="1">Uncharacterized protein</fullName>
    </submittedName>
</protein>
<organism evidence="1 2">
    <name type="scientific">Plenodomus tracheiphilus IPT5</name>
    <dbReference type="NCBI Taxonomy" id="1408161"/>
    <lineage>
        <taxon>Eukaryota</taxon>
        <taxon>Fungi</taxon>
        <taxon>Dikarya</taxon>
        <taxon>Ascomycota</taxon>
        <taxon>Pezizomycotina</taxon>
        <taxon>Dothideomycetes</taxon>
        <taxon>Pleosporomycetidae</taxon>
        <taxon>Pleosporales</taxon>
        <taxon>Pleosporineae</taxon>
        <taxon>Leptosphaeriaceae</taxon>
        <taxon>Plenodomus</taxon>
    </lineage>
</organism>
<proteinExistence type="predicted"/>
<keyword evidence="2" id="KW-1185">Reference proteome</keyword>
<dbReference type="AlphaFoldDB" id="A0A6A7BB48"/>
<evidence type="ECO:0000313" key="1">
    <source>
        <dbReference type="EMBL" id="KAF2852741.1"/>
    </source>
</evidence>
<reference evidence="1" key="1">
    <citation type="submission" date="2020-01" db="EMBL/GenBank/DDBJ databases">
        <authorList>
            <consortium name="DOE Joint Genome Institute"/>
            <person name="Haridas S."/>
            <person name="Albert R."/>
            <person name="Binder M."/>
            <person name="Bloem J."/>
            <person name="Labutti K."/>
            <person name="Salamov A."/>
            <person name="Andreopoulos B."/>
            <person name="Baker S.E."/>
            <person name="Barry K."/>
            <person name="Bills G."/>
            <person name="Bluhm B.H."/>
            <person name="Cannon C."/>
            <person name="Castanera R."/>
            <person name="Culley D.E."/>
            <person name="Daum C."/>
            <person name="Ezra D."/>
            <person name="Gonzalez J.B."/>
            <person name="Henrissat B."/>
            <person name="Kuo A."/>
            <person name="Liang C."/>
            <person name="Lipzen A."/>
            <person name="Lutzoni F."/>
            <person name="Magnuson J."/>
            <person name="Mondo S."/>
            <person name="Nolan M."/>
            <person name="Ohm R."/>
            <person name="Pangilinan J."/>
            <person name="Park H.-J."/>
            <person name="Ramirez L."/>
            <person name="Alfaro M."/>
            <person name="Sun H."/>
            <person name="Tritt A."/>
            <person name="Yoshinaga Y."/>
            <person name="Zwiers L.-H."/>
            <person name="Turgeon B.G."/>
            <person name="Goodwin S.B."/>
            <person name="Spatafora J.W."/>
            <person name="Crous P.W."/>
            <person name="Grigoriev I.V."/>
        </authorList>
    </citation>
    <scope>NUCLEOTIDE SEQUENCE</scope>
    <source>
        <strain evidence="1">IPT5</strain>
    </source>
</reference>